<dbReference type="InterPro" id="IPR012341">
    <property type="entry name" value="6hp_glycosidase-like_sf"/>
</dbReference>
<evidence type="ECO:0000313" key="8">
    <source>
        <dbReference type="EMBL" id="TWU28671.1"/>
    </source>
</evidence>
<evidence type="ECO:0000259" key="7">
    <source>
        <dbReference type="Pfam" id="PF17390"/>
    </source>
</evidence>
<dbReference type="Gene3D" id="2.60.120.260">
    <property type="entry name" value="Galactose-binding domain-like"/>
    <property type="match status" value="2"/>
</dbReference>
<dbReference type="EMBL" id="SJPS01000002">
    <property type="protein sequence ID" value="TWU28671.1"/>
    <property type="molecule type" value="Genomic_DNA"/>
</dbReference>
<dbReference type="PANTHER" id="PTHR33307">
    <property type="entry name" value="ALPHA-RHAMNOSIDASE (EUROFUNG)"/>
    <property type="match status" value="1"/>
</dbReference>
<dbReference type="InterPro" id="IPR013737">
    <property type="entry name" value="Bac_rhamnosid_N"/>
</dbReference>
<keyword evidence="9" id="KW-1185">Reference proteome</keyword>
<dbReference type="InterPro" id="IPR035396">
    <property type="entry name" value="Bac_rhamnosid6H"/>
</dbReference>
<dbReference type="AlphaFoldDB" id="A0A5C6CYW1"/>
<dbReference type="PANTHER" id="PTHR33307:SF6">
    <property type="entry name" value="ALPHA-RHAMNOSIDASE (EUROFUNG)-RELATED"/>
    <property type="match status" value="1"/>
</dbReference>
<keyword evidence="3" id="KW-0378">Hydrolase</keyword>
<dbReference type="InterPro" id="IPR013783">
    <property type="entry name" value="Ig-like_fold"/>
</dbReference>
<feature type="domain" description="Alpha-L-rhamnosidase C-terminal" evidence="7">
    <location>
        <begin position="939"/>
        <end position="1008"/>
    </location>
</feature>
<dbReference type="EC" id="3.2.1.40" evidence="2"/>
<evidence type="ECO:0000256" key="1">
    <source>
        <dbReference type="ARBA" id="ARBA00001445"/>
    </source>
</evidence>
<dbReference type="Gene3D" id="1.50.10.10">
    <property type="match status" value="1"/>
</dbReference>
<dbReference type="Pfam" id="PF17389">
    <property type="entry name" value="Bac_rhamnosid6H"/>
    <property type="match status" value="1"/>
</dbReference>
<dbReference type="InterPro" id="IPR035398">
    <property type="entry name" value="Bac_rhamnosid_C"/>
</dbReference>
<dbReference type="Pfam" id="PF08531">
    <property type="entry name" value="Bac_rhamnosid_N"/>
    <property type="match status" value="1"/>
</dbReference>
<evidence type="ECO:0000256" key="2">
    <source>
        <dbReference type="ARBA" id="ARBA00012652"/>
    </source>
</evidence>
<dbReference type="InterPro" id="IPR008928">
    <property type="entry name" value="6-hairpin_glycosidase_sf"/>
</dbReference>
<evidence type="ECO:0000259" key="4">
    <source>
        <dbReference type="Pfam" id="PF05592"/>
    </source>
</evidence>
<accession>A0A5C6CYW1</accession>
<dbReference type="Gene3D" id="2.60.420.10">
    <property type="entry name" value="Maltose phosphorylase, domain 3"/>
    <property type="match status" value="1"/>
</dbReference>
<dbReference type="GO" id="GO:0030596">
    <property type="term" value="F:alpha-L-rhamnosidase activity"/>
    <property type="evidence" value="ECO:0007669"/>
    <property type="project" value="UniProtKB-EC"/>
</dbReference>
<name>A0A5C6CYW1_9BACT</name>
<feature type="domain" description="Alpha-L-rhamnosidase concanavalin-like" evidence="4">
    <location>
        <begin position="494"/>
        <end position="598"/>
    </location>
</feature>
<dbReference type="Pfam" id="PF17390">
    <property type="entry name" value="Bac_rhamnosid_C"/>
    <property type="match status" value="1"/>
</dbReference>
<dbReference type="InterPro" id="IPR008979">
    <property type="entry name" value="Galactose-bd-like_sf"/>
</dbReference>
<feature type="domain" description="Bacterial alpha-L-rhamnosidase N-terminal" evidence="5">
    <location>
        <begin position="316"/>
        <end position="483"/>
    </location>
</feature>
<dbReference type="PIRSF" id="PIRSF010631">
    <property type="entry name" value="A-rhamnsds"/>
    <property type="match status" value="1"/>
</dbReference>
<dbReference type="Proteomes" id="UP000318437">
    <property type="component" value="Unassembled WGS sequence"/>
</dbReference>
<dbReference type="OrthoDB" id="221989at2"/>
<comment type="catalytic activity">
    <reaction evidence="1">
        <text>Hydrolysis of terminal non-reducing alpha-L-rhamnose residues in alpha-L-rhamnosides.</text>
        <dbReference type="EC" id="3.2.1.40"/>
    </reaction>
</comment>
<reference evidence="8 9" key="1">
    <citation type="submission" date="2019-02" db="EMBL/GenBank/DDBJ databases">
        <title>Deep-cultivation of Planctomycetes and their phenomic and genomic characterization uncovers novel biology.</title>
        <authorList>
            <person name="Wiegand S."/>
            <person name="Jogler M."/>
            <person name="Boedeker C."/>
            <person name="Pinto D."/>
            <person name="Vollmers J."/>
            <person name="Rivas-Marin E."/>
            <person name="Kohn T."/>
            <person name="Peeters S.H."/>
            <person name="Heuer A."/>
            <person name="Rast P."/>
            <person name="Oberbeckmann S."/>
            <person name="Bunk B."/>
            <person name="Jeske O."/>
            <person name="Meyerdierks A."/>
            <person name="Storesund J.E."/>
            <person name="Kallscheuer N."/>
            <person name="Luecker S."/>
            <person name="Lage O.M."/>
            <person name="Pohl T."/>
            <person name="Merkel B.J."/>
            <person name="Hornburger P."/>
            <person name="Mueller R.-W."/>
            <person name="Bruemmer F."/>
            <person name="Labrenz M."/>
            <person name="Spormann A.M."/>
            <person name="Op Den Camp H."/>
            <person name="Overmann J."/>
            <person name="Amann R."/>
            <person name="Jetten M.S.M."/>
            <person name="Mascher T."/>
            <person name="Medema M.H."/>
            <person name="Devos D.P."/>
            <person name="Kaster A.-K."/>
            <person name="Ovreas L."/>
            <person name="Rohde M."/>
            <person name="Galperin M.Y."/>
            <person name="Jogler C."/>
        </authorList>
    </citation>
    <scope>NUCLEOTIDE SEQUENCE [LARGE SCALE GENOMIC DNA]</scope>
    <source>
        <strain evidence="8 9">Pla144</strain>
    </source>
</reference>
<evidence type="ECO:0000259" key="6">
    <source>
        <dbReference type="Pfam" id="PF17389"/>
    </source>
</evidence>
<dbReference type="Pfam" id="PF25788">
    <property type="entry name" value="Ig_Rha78A_N"/>
    <property type="match status" value="1"/>
</dbReference>
<dbReference type="SUPFAM" id="SSF49785">
    <property type="entry name" value="Galactose-binding domain-like"/>
    <property type="match status" value="1"/>
</dbReference>
<organism evidence="8 9">
    <name type="scientific">Bythopirellula polymerisocia</name>
    <dbReference type="NCBI Taxonomy" id="2528003"/>
    <lineage>
        <taxon>Bacteria</taxon>
        <taxon>Pseudomonadati</taxon>
        <taxon>Planctomycetota</taxon>
        <taxon>Planctomycetia</taxon>
        <taxon>Pirellulales</taxon>
        <taxon>Lacipirellulaceae</taxon>
        <taxon>Bythopirellula</taxon>
    </lineage>
</organism>
<proteinExistence type="predicted"/>
<evidence type="ECO:0000256" key="3">
    <source>
        <dbReference type="ARBA" id="ARBA00022801"/>
    </source>
</evidence>
<evidence type="ECO:0000259" key="5">
    <source>
        <dbReference type="Pfam" id="PF08531"/>
    </source>
</evidence>
<dbReference type="Gene3D" id="2.60.40.10">
    <property type="entry name" value="Immunoglobulins"/>
    <property type="match status" value="1"/>
</dbReference>
<dbReference type="InterPro" id="IPR008902">
    <property type="entry name" value="Rhamnosid_concanavalin"/>
</dbReference>
<dbReference type="SUPFAM" id="SSF48208">
    <property type="entry name" value="Six-hairpin glycosidases"/>
    <property type="match status" value="1"/>
</dbReference>
<dbReference type="InterPro" id="IPR016007">
    <property type="entry name" value="Alpha_rhamnosid"/>
</dbReference>
<comment type="caution">
    <text evidence="8">The sequence shown here is derived from an EMBL/GenBank/DDBJ whole genome shotgun (WGS) entry which is preliminary data.</text>
</comment>
<evidence type="ECO:0000313" key="9">
    <source>
        <dbReference type="Proteomes" id="UP000318437"/>
    </source>
</evidence>
<gene>
    <name evidence="8" type="ORF">Pla144_19630</name>
</gene>
<sequence precursor="true">MKIILGLVLLLVSVQAVGSEIQLLDLKCDCRVTPLAVDRQDPLLSWRLEGERRGLAQRAYQIQAATSKAKLKRPDLWDSRWVEDEKSTAIPYAGKPFSSKQRIYWRVRIKDDQGTALPWSEPTWFDSGLLEDGDWQGAEWIACTRKIQTEYGPSDTMGPWIAAREDDEPAKKISYKIKFSLPDKYVVYAGAWWNHMSKGEIELMVNGRKGLNGTEGPPTIYYKDYSFYMQRENEVSINLTGVDLSTPVSFGMKIVFADGSKQIIQTSADWVVHLGEIKQPVKVVCGYGKPPLGKAKISPRAPLEVAWYKKDFDVPKEVSAARLYVCGLGYNEPYLNGEKVGDHVLDPGQTDYENVALYSVFDVRDQIKQGTNSLSILLGDGWYNNDRWFSHSRYLYGKPGLRAYLDIRYEDGTHDKLVTGGDWRWKGSGVTMSNLFLGDYIDYRKWHSEWEKPGTQTGWKQVRKVKALSPKLIAQDFPPIRVVREIDPVKTWQIGEKTWVVDVGQNISGWLALDFNEPEGTTMRIRATEMLLEDGKHLDNVPGSFWSCHSSPQHHQIIADGKSHSWRPYFSYHGFRFAEIHGLSKAPTPGQIKCLVVHSDTPVTATFKSSDPLLDRIFKMGIQTHLNNMHSVLEDCPHREKCQWGGDLHTSWATGFHTLDSASFYRQQVRLFYTPPFDPKGIPGRIGVGKRHTNKTLDFTWSVSPLFLAWHNYQVNGDFQSAGDHYDVMRKFLQYFEKNSPDLLPQIHRYGDHAAPEGIPRSPAESQLIAAFNFYAAADRFADFAELLGKADDGQWSHDLAERIRKSIIQKYYDPQKKTFGNGVHDSLALAFGVVDPSEREDVATSLAKIYQENGKKFDGGFMSYNIYPQLTENGYVDLALDMLRNPNYPGIAQSIRDYDATTIFEKFRNDSRGKQLRHSLDHHAMNHPTAWMLNYLAGIRCHPDEPGFRRILLQPYIPTNLEWMEADVKTAYGVIRSAWKQEGEHVNWSFTIPPNSVAEVSLPEAIENLDLDGEKVASNNNIELSAGHYIMSWTNKRSK</sequence>
<dbReference type="GO" id="GO:0005975">
    <property type="term" value="P:carbohydrate metabolic process"/>
    <property type="evidence" value="ECO:0007669"/>
    <property type="project" value="InterPro"/>
</dbReference>
<dbReference type="Pfam" id="PF05592">
    <property type="entry name" value="Bac_rhamnosid"/>
    <property type="match status" value="1"/>
</dbReference>
<protein>
    <recommendedName>
        <fullName evidence="2">alpha-L-rhamnosidase</fullName>
        <ecNumber evidence="2">3.2.1.40</ecNumber>
    </recommendedName>
</protein>
<feature type="domain" description="Alpha-L-rhamnosidase six-hairpin glycosidase" evidence="6">
    <location>
        <begin position="604"/>
        <end position="936"/>
    </location>
</feature>